<dbReference type="Proteomes" id="UP000777438">
    <property type="component" value="Unassembled WGS sequence"/>
</dbReference>
<feature type="compositionally biased region" description="Basic and acidic residues" evidence="1">
    <location>
        <begin position="148"/>
        <end position="158"/>
    </location>
</feature>
<gene>
    <name evidence="3" type="ORF">B0T10DRAFT_449948</name>
</gene>
<name>A0A9P8VU36_9HYPO</name>
<accession>A0A9P8VU36</accession>
<evidence type="ECO:0000313" key="3">
    <source>
        <dbReference type="EMBL" id="KAH6872056.1"/>
    </source>
</evidence>
<dbReference type="EMBL" id="JAGPYM010000047">
    <property type="protein sequence ID" value="KAH6872056.1"/>
    <property type="molecule type" value="Genomic_DNA"/>
</dbReference>
<feature type="region of interest" description="Disordered" evidence="1">
    <location>
        <begin position="148"/>
        <end position="212"/>
    </location>
</feature>
<reference evidence="3 4" key="1">
    <citation type="journal article" date="2021" name="Nat. Commun.">
        <title>Genetic determinants of endophytism in the Arabidopsis root mycobiome.</title>
        <authorList>
            <person name="Mesny F."/>
            <person name="Miyauchi S."/>
            <person name="Thiergart T."/>
            <person name="Pickel B."/>
            <person name="Atanasova L."/>
            <person name="Karlsson M."/>
            <person name="Huettel B."/>
            <person name="Barry K.W."/>
            <person name="Haridas S."/>
            <person name="Chen C."/>
            <person name="Bauer D."/>
            <person name="Andreopoulos W."/>
            <person name="Pangilinan J."/>
            <person name="LaButti K."/>
            <person name="Riley R."/>
            <person name="Lipzen A."/>
            <person name="Clum A."/>
            <person name="Drula E."/>
            <person name="Henrissat B."/>
            <person name="Kohler A."/>
            <person name="Grigoriev I.V."/>
            <person name="Martin F.M."/>
            <person name="Hacquard S."/>
        </authorList>
    </citation>
    <scope>NUCLEOTIDE SEQUENCE [LARGE SCALE GENOMIC DNA]</scope>
    <source>
        <strain evidence="3 4">MPI-CAGE-CH-0241</strain>
    </source>
</reference>
<dbReference type="OrthoDB" id="2142759at2759"/>
<feature type="compositionally biased region" description="Polar residues" evidence="1">
    <location>
        <begin position="413"/>
        <end position="422"/>
    </location>
</feature>
<proteinExistence type="predicted"/>
<dbReference type="Pfam" id="PF13391">
    <property type="entry name" value="HNH_2"/>
    <property type="match status" value="1"/>
</dbReference>
<organism evidence="3 4">
    <name type="scientific">Thelonectria olida</name>
    <dbReference type="NCBI Taxonomy" id="1576542"/>
    <lineage>
        <taxon>Eukaryota</taxon>
        <taxon>Fungi</taxon>
        <taxon>Dikarya</taxon>
        <taxon>Ascomycota</taxon>
        <taxon>Pezizomycotina</taxon>
        <taxon>Sordariomycetes</taxon>
        <taxon>Hypocreomycetidae</taxon>
        <taxon>Hypocreales</taxon>
        <taxon>Nectriaceae</taxon>
        <taxon>Thelonectria</taxon>
    </lineage>
</organism>
<dbReference type="InterPro" id="IPR003615">
    <property type="entry name" value="HNH_nuc"/>
</dbReference>
<keyword evidence="4" id="KW-1185">Reference proteome</keyword>
<protein>
    <recommendedName>
        <fullName evidence="2">HNH nuclease domain-containing protein</fullName>
    </recommendedName>
</protein>
<comment type="caution">
    <text evidence="3">The sequence shown here is derived from an EMBL/GenBank/DDBJ whole genome shotgun (WGS) entry which is preliminary data.</text>
</comment>
<feature type="compositionally biased region" description="Polar residues" evidence="1">
    <location>
        <begin position="183"/>
        <end position="196"/>
    </location>
</feature>
<sequence length="511" mass="56856">MSSAAITPSMRAVGWNVHFTIGQEEDPGAFAGIYQVPGSNLLTFRQVCDELSLCFEFPDEEACGGSDHNDHNDPWANVAFALADGSDVSGRPSLVTEHNLHQPIPSLPPLGPKEQNVLRYHIVRHGNCQLPSSPRLEAHLQAKCAHHLPDPVRRRDPRYLPPNKNPSDSRLNIMPLRRKLKARTQSPPKRSASGSVSPRKDGPDDMDDDEFDNMLAPASMKVDLEEAKRVTNEFRSSCLNRATCCAVSGEGEPWCPGPPIGPAVQACHVVPQQHYHLYPSATSGQHADDGGPIEDSPRRLQEAWQRTWNPRNGILLMKHLHEFFDARLFSIHPQTLRIRVFAPYNALIRFNGQKASVPATIDRKALRHHYEMCCIENMAAERPNLDAAPTSTSRMATSGTATPLSARTDFPATPSSTGTQMETVIGRAGDPAKRSRPAQFDHRQGGASGQDEDGEGVLWEDERGFKRRRLDADDESPRPHSNYSQQDMLEGCITPWNNREFLAHVNRKLQR</sequence>
<feature type="compositionally biased region" description="Polar residues" evidence="1">
    <location>
        <begin position="389"/>
        <end position="405"/>
    </location>
</feature>
<evidence type="ECO:0000313" key="4">
    <source>
        <dbReference type="Proteomes" id="UP000777438"/>
    </source>
</evidence>
<dbReference type="AlphaFoldDB" id="A0A9P8VU36"/>
<feature type="region of interest" description="Disordered" evidence="1">
    <location>
        <begin position="387"/>
        <end position="458"/>
    </location>
</feature>
<evidence type="ECO:0000256" key="1">
    <source>
        <dbReference type="SAM" id="MobiDB-lite"/>
    </source>
</evidence>
<evidence type="ECO:0000259" key="2">
    <source>
        <dbReference type="Pfam" id="PF13391"/>
    </source>
</evidence>
<feature type="domain" description="HNH nuclease" evidence="2">
    <location>
        <begin position="245"/>
        <end position="332"/>
    </location>
</feature>